<evidence type="ECO:0000313" key="2">
    <source>
        <dbReference type="Proteomes" id="UP000234748"/>
    </source>
</evidence>
<dbReference type="EMBL" id="PGUY01000002">
    <property type="protein sequence ID" value="PLT31731.1"/>
    <property type="molecule type" value="Genomic_DNA"/>
</dbReference>
<sequence>MMKTFRLMTLQFVTKEQKLISVNLEDGLIINKEDEQSRWLIEAFISKESFASIEKEVNADGKIFVMAVISKKGNDPVLFETSVCSAAEVDGAIILLLEGVIKKGRNKYAELLLEDLINQGLQGDQLLDAFKLRIHAKPVIAALRD</sequence>
<evidence type="ECO:0000313" key="1">
    <source>
        <dbReference type="EMBL" id="PLT31731.1"/>
    </source>
</evidence>
<keyword evidence="2" id="KW-1185">Reference proteome</keyword>
<organism evidence="1 2">
    <name type="scientific">Peribacillus deserti</name>
    <dbReference type="NCBI Taxonomy" id="673318"/>
    <lineage>
        <taxon>Bacteria</taxon>
        <taxon>Bacillati</taxon>
        <taxon>Bacillota</taxon>
        <taxon>Bacilli</taxon>
        <taxon>Bacillales</taxon>
        <taxon>Bacillaceae</taxon>
        <taxon>Peribacillus</taxon>
    </lineage>
</organism>
<evidence type="ECO:0008006" key="3">
    <source>
        <dbReference type="Google" id="ProtNLM"/>
    </source>
</evidence>
<dbReference type="Proteomes" id="UP000234748">
    <property type="component" value="Unassembled WGS sequence"/>
</dbReference>
<accession>A0A2N5MBK3</accession>
<dbReference type="AlphaFoldDB" id="A0A2N5MBK3"/>
<dbReference type="OrthoDB" id="2427395at2"/>
<proteinExistence type="predicted"/>
<protein>
    <recommendedName>
        <fullName evidence="3">YwpF-like protein</fullName>
    </recommendedName>
</protein>
<comment type="caution">
    <text evidence="1">The sequence shown here is derived from an EMBL/GenBank/DDBJ whole genome shotgun (WGS) entry which is preliminary data.</text>
</comment>
<reference evidence="1 2" key="1">
    <citation type="submission" date="2017-11" db="EMBL/GenBank/DDBJ databases">
        <title>Comparitive Functional Genomics of Dry Heat Resistant strains isolated from the Viking Spacecraft.</title>
        <authorList>
            <person name="Seuylemezian A."/>
            <person name="Cooper K."/>
            <person name="Vaishampayan P."/>
        </authorList>
    </citation>
    <scope>NUCLEOTIDE SEQUENCE [LARGE SCALE GENOMIC DNA]</scope>
    <source>
        <strain evidence="1 2">V1-29</strain>
    </source>
</reference>
<gene>
    <name evidence="1" type="ORF">CUU66_00780</name>
</gene>
<dbReference type="InterPro" id="IPR025573">
    <property type="entry name" value="YwpF"/>
</dbReference>
<dbReference type="Pfam" id="PF14183">
    <property type="entry name" value="YwpF"/>
    <property type="match status" value="1"/>
</dbReference>
<name>A0A2N5MBK3_9BACI</name>